<sequence length="310" mass="35231">MATGETRQSNRLERVITGAKLVKLLSGYIGALGSLDSERLKGYVSTYAMNRMSVIRYGMVWDAESAFRWFDRSHELYGNDKVAQLLDGLDTFTADFADSILEACHYMKSDPLCMYAVCQLRTTSDPLFVALVYEDEAKCWKILAFFSTPFSGFMDAQSLWHTSVEAAYIAYNSSRNSGLADDESQPSEYREGESEDDDDDDDDYWDQYDKAMNEDEEEDDNNVSIKKEDEEDPNTNEDNDNDDDYYNRYDAVETAIGEDDNNDAQQQTSNNAMTQHIQQSIHSLHNVAKANGMSTLDFHKTVFQVLGNLQ</sequence>
<evidence type="ECO:0000313" key="2">
    <source>
        <dbReference type="EMBL" id="KAA8910657.1"/>
    </source>
</evidence>
<feature type="region of interest" description="Disordered" evidence="1">
    <location>
        <begin position="175"/>
        <end position="246"/>
    </location>
</feature>
<evidence type="ECO:0000256" key="1">
    <source>
        <dbReference type="SAM" id="MobiDB-lite"/>
    </source>
</evidence>
<reference evidence="2" key="1">
    <citation type="journal article" date="2019" name="G3 (Bethesda)">
        <title>Genome Assemblies of Two Rare Opportunistic Yeast Pathogens: Diutina rugosa (syn. Candida rugosa) and Trichomonascus ciferrii (syn. Candida ciferrii).</title>
        <authorList>
            <person name="Mixao V."/>
            <person name="Saus E."/>
            <person name="Hansen A.P."/>
            <person name="Lass-Florl C."/>
            <person name="Gabaldon T."/>
        </authorList>
    </citation>
    <scope>NUCLEOTIDE SEQUENCE</scope>
    <source>
        <strain evidence="2">CBS 4856</strain>
    </source>
</reference>
<dbReference type="AlphaFoldDB" id="A0A642V237"/>
<keyword evidence="3" id="KW-1185">Reference proteome</keyword>
<feature type="compositionally biased region" description="Acidic residues" evidence="1">
    <location>
        <begin position="193"/>
        <end position="206"/>
    </location>
</feature>
<accession>A0A642V237</accession>
<organism evidence="2 3">
    <name type="scientific">Trichomonascus ciferrii</name>
    <dbReference type="NCBI Taxonomy" id="44093"/>
    <lineage>
        <taxon>Eukaryota</taxon>
        <taxon>Fungi</taxon>
        <taxon>Dikarya</taxon>
        <taxon>Ascomycota</taxon>
        <taxon>Saccharomycotina</taxon>
        <taxon>Dipodascomycetes</taxon>
        <taxon>Dipodascales</taxon>
        <taxon>Trichomonascaceae</taxon>
        <taxon>Trichomonascus</taxon>
        <taxon>Trichomonascus ciferrii complex</taxon>
    </lineage>
</organism>
<protein>
    <submittedName>
        <fullName evidence="2">Uncharacterized protein</fullName>
    </submittedName>
</protein>
<gene>
    <name evidence="2" type="ORF">TRICI_004076</name>
</gene>
<dbReference type="EMBL" id="SWFS01000305">
    <property type="protein sequence ID" value="KAA8910657.1"/>
    <property type="molecule type" value="Genomic_DNA"/>
</dbReference>
<name>A0A642V237_9ASCO</name>
<dbReference type="VEuPathDB" id="FungiDB:TRICI_004076"/>
<proteinExistence type="predicted"/>
<dbReference type="Proteomes" id="UP000761534">
    <property type="component" value="Unassembled WGS sequence"/>
</dbReference>
<comment type="caution">
    <text evidence="2">The sequence shown here is derived from an EMBL/GenBank/DDBJ whole genome shotgun (WGS) entry which is preliminary data.</text>
</comment>
<evidence type="ECO:0000313" key="3">
    <source>
        <dbReference type="Proteomes" id="UP000761534"/>
    </source>
</evidence>
<feature type="compositionally biased region" description="Acidic residues" evidence="1">
    <location>
        <begin position="229"/>
        <end position="244"/>
    </location>
</feature>